<reference evidence="5 6" key="1">
    <citation type="journal article" date="2024" name="Nat. Commun.">
        <title>Phylogenomics reveals the evolutionary origins of lichenization in chlorophyte algae.</title>
        <authorList>
            <person name="Puginier C."/>
            <person name="Libourel C."/>
            <person name="Otte J."/>
            <person name="Skaloud P."/>
            <person name="Haon M."/>
            <person name="Grisel S."/>
            <person name="Petersen M."/>
            <person name="Berrin J.G."/>
            <person name="Delaux P.M."/>
            <person name="Dal Grande F."/>
            <person name="Keller J."/>
        </authorList>
    </citation>
    <scope>NUCLEOTIDE SEQUENCE [LARGE SCALE GENOMIC DNA]</scope>
    <source>
        <strain evidence="5 6">SAG 2523</strain>
    </source>
</reference>
<evidence type="ECO:0000313" key="6">
    <source>
        <dbReference type="Proteomes" id="UP001485043"/>
    </source>
</evidence>
<feature type="compositionally biased region" description="Low complexity" evidence="3">
    <location>
        <begin position="186"/>
        <end position="200"/>
    </location>
</feature>
<dbReference type="Proteomes" id="UP001485043">
    <property type="component" value="Unassembled WGS sequence"/>
</dbReference>
<dbReference type="Gene3D" id="3.30.1490.120">
    <property type="entry name" value="RNA polymerase Rpb7-like, N-terminal domain"/>
    <property type="match status" value="1"/>
</dbReference>
<dbReference type="EMBL" id="JALJOV010000007">
    <property type="protein sequence ID" value="KAK9868897.1"/>
    <property type="molecule type" value="Genomic_DNA"/>
</dbReference>
<feature type="compositionally biased region" description="Basic residues" evidence="3">
    <location>
        <begin position="1594"/>
        <end position="1605"/>
    </location>
</feature>
<sequence length="1618" mass="175744">MDTGILRQAQALFGVELHPSQCSEALTGVQEILNARLLRYSEDLSGVLLAYNNERILSMQAPVHIYFPYMHVDVAADIVVFCPAPGMPFRGKVIQVGPDYLGLHVLGVFNASIAREHIRPDFSFKPMQKACVSKANSSHIISEGTDVQFTIRTVQREAEFFTLTGALTQKDTGAVEWLPKHKRQQRQPTRPAAAQPAQQRLEQSQQNHQQGSAAGRSSVEPATTPIKQGPDPSLGRQQLPPQQISAAEVQEQHHSKKKKAKRKHAVAADEASGEDQAAAGKKRLESQQDQQLSSSWVIADWSASQTDSHLFGIPGLALQQQLPLPMLQRLVAPGECEVMELMHEMMANELHISQQHEDHEQQQHRSMLAAQAQMRNTIVPGILPLPAIPGMLPELDEAADRSPIFQLRPAWTPALMELPILGQLRGSAAKAHVMKDDHRLVTPEGLHQQLDLQSLPVRPVQPLGNSAAFVDQHIMPKMLDILISKDFLAQDLLLEDNCAMLPPVLLDPLPAFGSNAGACVISVHQMVSELKAKPFRSLAHLEMYLDWTLSDPTQAGTMQQRVLTAKSWIVDQLSPSSKLVTPMQLPRELLGLLEIIHGPALHQPAFMALRPAIPRHLQPTGHAQLATIKKAPRLESKQPARGASATAGPADNAAKLESGGSQQLLSDDSAMLAKQRHPPLSRAHKRHPISTGLQQEGQGKGGLVSRPISADQQPTDSTVLRQAARGQEGVRLPARPCDSDADAASDSSSDSGEDESMMGGVGPHKRPSHVQVYWSAEHSALLQSLRAAHARIIQRTAGLPPGAVSSVFCNPEPASKALAATLELHQHNASFKPVIRSLASMAILQQVALTLKEYGVRCAHLLMRHQCSAASTGAIEPCRAPADALRAGYEQVEAGLFEDHPKQHALCNLLIGLRTLTPGCNVLILCGSGEAFSLFGAIKSANLRAVHLPSAVSSAADSQVTAQPDAVQLTKRRLAAAGECALLASPDQLTLLGPIIEPAAAPNADLPAEEPPACSLAIALQPFSLLRARRPLYEAVLRLEASNISVVERALRGPDIALTPDTCLCIWDGHASQGTEAGLPPALMQSIGNRIWEASFGFSKGILVFEGGNAFQWRLASCLPAIIRATKRARMACQILVSTTAEMTQSMVTSIIRSVLKLGPGQKPLHGPVLQDHQSPAEAFLTSFAALNPLSIACLGSLGLTCTQLLAMNPAEQQALASRLPTISPRALQLFFAQACIQPLPGESQQQEVDPYYPATHRPPPGMSLPRDEAADLRAPHLSGDRQAWPQGMPLPHHMFPDEAHPVQSSYPAHYPRSMANPGQGYRDHPDTDHTDRRVANMRRPSPDDVVVYGHQHAASPWQRHPQQSYIEQQQASHDDVQGLGRRGFTPRTPPAMQLAGLESPGGSLKMEDGPGCLEMDHEYGPVRRLLPNLDQAAAPAASTISARSRNRNGRHVDEFGIEEDPDLEHMRFSQLGDGPPSYPAASRPKLQAALHTDGRSAGTGLPHDRAPVDPEAVVEQVLRRQTKRAFLPPKTREHASLTSSHQGHDLIDVPLKSRYLSRARHDITDTDYPAAEPPPSDTQRFPDVQKFACTPLKQRRSGQRKMLNKLRVGGRTASHRA</sequence>
<dbReference type="GO" id="GO:0000712">
    <property type="term" value="P:resolution of meiotic recombination intermediates"/>
    <property type="evidence" value="ECO:0007669"/>
    <property type="project" value="TreeGrafter"/>
</dbReference>
<feature type="compositionally biased region" description="Basic residues" evidence="3">
    <location>
        <begin position="254"/>
        <end position="265"/>
    </location>
</feature>
<evidence type="ECO:0000256" key="3">
    <source>
        <dbReference type="SAM" id="MobiDB-lite"/>
    </source>
</evidence>
<evidence type="ECO:0000256" key="1">
    <source>
        <dbReference type="ARBA" id="ARBA00022478"/>
    </source>
</evidence>
<feature type="compositionally biased region" description="Polar residues" evidence="3">
    <location>
        <begin position="235"/>
        <end position="245"/>
    </location>
</feature>
<organism evidence="5 6">
    <name type="scientific">Apatococcus fuscideae</name>
    <dbReference type="NCBI Taxonomy" id="2026836"/>
    <lineage>
        <taxon>Eukaryota</taxon>
        <taxon>Viridiplantae</taxon>
        <taxon>Chlorophyta</taxon>
        <taxon>core chlorophytes</taxon>
        <taxon>Trebouxiophyceae</taxon>
        <taxon>Chlorellales</taxon>
        <taxon>Chlorellaceae</taxon>
        <taxon>Apatococcus</taxon>
    </lineage>
</organism>
<protein>
    <recommendedName>
        <fullName evidence="4">RPA43 OB domain-containing protein</fullName>
    </recommendedName>
</protein>
<dbReference type="PANTHER" id="PTHR35764:SF1">
    <property type="entry name" value="PROTEIN SHORTAGE IN CHIASMATA 1"/>
    <property type="match status" value="1"/>
</dbReference>
<dbReference type="InterPro" id="IPR041178">
    <property type="entry name" value="RPA43_OB"/>
</dbReference>
<feature type="region of interest" description="Disordered" evidence="3">
    <location>
        <begin position="1594"/>
        <end position="1618"/>
    </location>
</feature>
<feature type="compositionally biased region" description="Basic residues" evidence="3">
    <location>
        <begin position="674"/>
        <end position="688"/>
    </location>
</feature>
<feature type="compositionally biased region" description="Polar residues" evidence="3">
    <location>
        <begin position="201"/>
        <end position="212"/>
    </location>
</feature>
<dbReference type="Pfam" id="PF17875">
    <property type="entry name" value="RPA43_OB"/>
    <property type="match status" value="1"/>
</dbReference>
<comment type="caution">
    <text evidence="5">The sequence shown here is derived from an EMBL/GenBank/DDBJ whole genome shotgun (WGS) entry which is preliminary data.</text>
</comment>
<dbReference type="GO" id="GO:0000428">
    <property type="term" value="C:DNA-directed RNA polymerase complex"/>
    <property type="evidence" value="ECO:0007669"/>
    <property type="project" value="UniProtKB-KW"/>
</dbReference>
<keyword evidence="1" id="KW-0240">DNA-directed RNA polymerase</keyword>
<dbReference type="InterPro" id="IPR038824">
    <property type="entry name" value="SHOC1-like"/>
</dbReference>
<feature type="compositionally biased region" description="Polar residues" evidence="3">
    <location>
        <begin position="710"/>
        <end position="720"/>
    </location>
</feature>
<evidence type="ECO:0000256" key="2">
    <source>
        <dbReference type="ARBA" id="ARBA00023163"/>
    </source>
</evidence>
<feature type="region of interest" description="Disordered" evidence="3">
    <location>
        <begin position="1565"/>
        <end position="1584"/>
    </location>
</feature>
<keyword evidence="6" id="KW-1185">Reference proteome</keyword>
<keyword evidence="2" id="KW-0804">Transcription</keyword>
<proteinExistence type="predicted"/>
<dbReference type="Gene3D" id="2.40.50.1060">
    <property type="match status" value="1"/>
</dbReference>
<feature type="region of interest" description="Disordered" evidence="3">
    <location>
        <begin position="630"/>
        <end position="767"/>
    </location>
</feature>
<evidence type="ECO:0000313" key="5">
    <source>
        <dbReference type="EMBL" id="KAK9868897.1"/>
    </source>
</evidence>
<feature type="domain" description="RPA43 OB" evidence="4">
    <location>
        <begin position="83"/>
        <end position="181"/>
    </location>
</feature>
<gene>
    <name evidence="5" type="ORF">WJX84_008253</name>
</gene>
<dbReference type="InterPro" id="IPR036898">
    <property type="entry name" value="RNA_pol_Rpb7-like_N_sf"/>
</dbReference>
<name>A0AAW1TKL3_9CHLO</name>
<accession>A0AAW1TKL3</accession>
<dbReference type="PANTHER" id="PTHR35764">
    <property type="entry name" value="PROTEIN SHORTAGE IN CHIASMATA 1"/>
    <property type="match status" value="1"/>
</dbReference>
<feature type="region of interest" description="Disordered" evidence="3">
    <location>
        <begin position="174"/>
        <end position="289"/>
    </location>
</feature>
<evidence type="ECO:0000259" key="4">
    <source>
        <dbReference type="Pfam" id="PF17875"/>
    </source>
</evidence>